<name>B5RT16_DEBHA</name>
<dbReference type="HOGENOM" id="CLU_2671015_0_0_1"/>
<dbReference type="Proteomes" id="UP000000599">
    <property type="component" value="Chromosome B"/>
</dbReference>
<dbReference type="InParanoid" id="B5RT16"/>
<dbReference type="SMART" id="SM00360">
    <property type="entry name" value="RRM"/>
    <property type="match status" value="1"/>
</dbReference>
<dbReference type="STRING" id="284592.B5RT16"/>
<dbReference type="GeneID" id="8998150"/>
<dbReference type="GO" id="GO:0003723">
    <property type="term" value="F:RNA binding"/>
    <property type="evidence" value="ECO:0007669"/>
    <property type="project" value="UniProtKB-UniRule"/>
</dbReference>
<sequence length="75" mass="8237">MDVDSKLEVSNLPKGTTQDYVESIFLPFGNIVSIDITGNKALVHYEESEDCSSAIANMNGFDCNGTYLTVRTSRN</sequence>
<dbReference type="InterPro" id="IPR035979">
    <property type="entry name" value="RBD_domain_sf"/>
</dbReference>
<dbReference type="RefSeq" id="XP_002770051.1">
    <property type="nucleotide sequence ID" value="XM_002770005.1"/>
</dbReference>
<protein>
    <submittedName>
        <fullName evidence="3">DEHA2B00990p</fullName>
    </submittedName>
</protein>
<evidence type="ECO:0000313" key="4">
    <source>
        <dbReference type="Proteomes" id="UP000000599"/>
    </source>
</evidence>
<keyword evidence="4" id="KW-1185">Reference proteome</keyword>
<dbReference type="PROSITE" id="PS50102">
    <property type="entry name" value="RRM"/>
    <property type="match status" value="1"/>
</dbReference>
<dbReference type="VEuPathDB" id="FungiDB:DEHA2B00990g"/>
<dbReference type="Pfam" id="PF00076">
    <property type="entry name" value="RRM_1"/>
    <property type="match status" value="1"/>
</dbReference>
<proteinExistence type="predicted"/>
<dbReference type="EMBL" id="CR382134">
    <property type="protein sequence ID" value="CAR65423.1"/>
    <property type="molecule type" value="Genomic_DNA"/>
</dbReference>
<evidence type="ECO:0000256" key="1">
    <source>
        <dbReference type="PROSITE-ProRule" id="PRU00176"/>
    </source>
</evidence>
<dbReference type="CDD" id="cd00590">
    <property type="entry name" value="RRM_SF"/>
    <property type="match status" value="1"/>
</dbReference>
<organism evidence="3 4">
    <name type="scientific">Debaryomyces hansenii (strain ATCC 36239 / CBS 767 / BCRC 21394 / JCM 1990 / NBRC 0083 / IGC 2968)</name>
    <name type="common">Yeast</name>
    <name type="synonym">Torulaspora hansenii</name>
    <dbReference type="NCBI Taxonomy" id="284592"/>
    <lineage>
        <taxon>Eukaryota</taxon>
        <taxon>Fungi</taxon>
        <taxon>Dikarya</taxon>
        <taxon>Ascomycota</taxon>
        <taxon>Saccharomycotina</taxon>
        <taxon>Pichiomycetes</taxon>
        <taxon>Debaryomycetaceae</taxon>
        <taxon>Debaryomyces</taxon>
    </lineage>
</organism>
<dbReference type="KEGG" id="dha:DEHA2B00990g"/>
<dbReference type="AlphaFoldDB" id="B5RT16"/>
<evidence type="ECO:0000313" key="3">
    <source>
        <dbReference type="EMBL" id="CAR65423.1"/>
    </source>
</evidence>
<accession>B5RT16</accession>
<dbReference type="InterPro" id="IPR000504">
    <property type="entry name" value="RRM_dom"/>
</dbReference>
<dbReference type="SUPFAM" id="SSF54928">
    <property type="entry name" value="RNA-binding domain, RBD"/>
    <property type="match status" value="1"/>
</dbReference>
<dbReference type="InterPro" id="IPR012677">
    <property type="entry name" value="Nucleotide-bd_a/b_plait_sf"/>
</dbReference>
<evidence type="ECO:0000259" key="2">
    <source>
        <dbReference type="PROSITE" id="PS50102"/>
    </source>
</evidence>
<reference evidence="3 4" key="1">
    <citation type="journal article" date="2004" name="Nature">
        <title>Genome evolution in yeasts.</title>
        <authorList>
            <consortium name="Genolevures"/>
            <person name="Dujon B."/>
            <person name="Sherman D."/>
            <person name="Fischer G."/>
            <person name="Durrens P."/>
            <person name="Casaregola S."/>
            <person name="Lafontaine I."/>
            <person name="de Montigny J."/>
            <person name="Marck C."/>
            <person name="Neuveglise C."/>
            <person name="Talla E."/>
            <person name="Goffard N."/>
            <person name="Frangeul L."/>
            <person name="Aigle M."/>
            <person name="Anthouard V."/>
            <person name="Babour A."/>
            <person name="Barbe V."/>
            <person name="Barnay S."/>
            <person name="Blanchin S."/>
            <person name="Beckerich J.M."/>
            <person name="Beyne E."/>
            <person name="Bleykasten C."/>
            <person name="Boisrame A."/>
            <person name="Boyer J."/>
            <person name="Cattolico L."/>
            <person name="Confanioleri F."/>
            <person name="de Daruvar A."/>
            <person name="Despons L."/>
            <person name="Fabre E."/>
            <person name="Fairhead C."/>
            <person name="Ferry-Dumazet H."/>
            <person name="Groppi A."/>
            <person name="Hantraye F."/>
            <person name="Hennequin C."/>
            <person name="Jauniaux N."/>
            <person name="Joyet P."/>
            <person name="Kachouri R."/>
            <person name="Kerrest A."/>
            <person name="Koszul R."/>
            <person name="Lemaire M."/>
            <person name="Lesur I."/>
            <person name="Ma L."/>
            <person name="Muller H."/>
            <person name="Nicaud J.M."/>
            <person name="Nikolski M."/>
            <person name="Oztas S."/>
            <person name="Ozier-Kalogeropoulos O."/>
            <person name="Pellenz S."/>
            <person name="Potier S."/>
            <person name="Richard G.F."/>
            <person name="Straub M.L."/>
            <person name="Suleau A."/>
            <person name="Swennene D."/>
            <person name="Tekaia F."/>
            <person name="Wesolowski-Louvel M."/>
            <person name="Westhof E."/>
            <person name="Wirth B."/>
            <person name="Zeniou-Meyer M."/>
            <person name="Zivanovic I."/>
            <person name="Bolotin-Fukuhara M."/>
            <person name="Thierry A."/>
            <person name="Bouchier C."/>
            <person name="Caudron B."/>
            <person name="Scarpelli C."/>
            <person name="Gaillardin C."/>
            <person name="Weissenbach J."/>
            <person name="Wincker P."/>
            <person name="Souciet J.L."/>
        </authorList>
    </citation>
    <scope>NUCLEOTIDE SEQUENCE [LARGE SCALE GENOMIC DNA]</scope>
    <source>
        <strain evidence="4">ATCC 36239 / CBS 767 / BCRC 21394 / JCM 1990 / NBRC 0083 / IGC 2968</strain>
    </source>
</reference>
<gene>
    <name evidence="3" type="ordered locus">DEHA2B00990g</name>
</gene>
<dbReference type="OrthoDB" id="4085284at2759"/>
<keyword evidence="1" id="KW-0694">RNA-binding</keyword>
<dbReference type="Gene3D" id="3.30.70.330">
    <property type="match status" value="1"/>
</dbReference>
<feature type="domain" description="RRM" evidence="2">
    <location>
        <begin position="5"/>
        <end position="75"/>
    </location>
</feature>